<feature type="domain" description="Capsule synthesis protein CapA" evidence="3">
    <location>
        <begin position="53"/>
        <end position="283"/>
    </location>
</feature>
<dbReference type="PANTHER" id="PTHR33393:SF11">
    <property type="entry name" value="POLYGLUTAMINE SYNTHESIS ACCESSORY PROTEIN RV0574C-RELATED"/>
    <property type="match status" value="1"/>
</dbReference>
<name>A0A955LH81_UNCKA</name>
<dbReference type="SMART" id="SM00854">
    <property type="entry name" value="PGA_cap"/>
    <property type="match status" value="1"/>
</dbReference>
<gene>
    <name evidence="4" type="ORF">KC571_04015</name>
</gene>
<comment type="caution">
    <text evidence="4">The sequence shown here is derived from an EMBL/GenBank/DDBJ whole genome shotgun (WGS) entry which is preliminary data.</text>
</comment>
<dbReference type="InterPro" id="IPR052169">
    <property type="entry name" value="CW_Biosynth-Accessory"/>
</dbReference>
<keyword evidence="2" id="KW-0812">Transmembrane</keyword>
<dbReference type="AlphaFoldDB" id="A0A955LH81"/>
<evidence type="ECO:0000259" key="3">
    <source>
        <dbReference type="SMART" id="SM00854"/>
    </source>
</evidence>
<dbReference type="SUPFAM" id="SSF56300">
    <property type="entry name" value="Metallo-dependent phosphatases"/>
    <property type="match status" value="1"/>
</dbReference>
<organism evidence="4 5">
    <name type="scientific">candidate division WWE3 bacterium</name>
    <dbReference type="NCBI Taxonomy" id="2053526"/>
    <lineage>
        <taxon>Bacteria</taxon>
        <taxon>Katanobacteria</taxon>
    </lineage>
</organism>
<evidence type="ECO:0000256" key="1">
    <source>
        <dbReference type="ARBA" id="ARBA00005662"/>
    </source>
</evidence>
<accession>A0A955LH81</accession>
<dbReference type="InterPro" id="IPR019079">
    <property type="entry name" value="Capsule_synth_CapA"/>
</dbReference>
<reference evidence="4" key="1">
    <citation type="submission" date="2020-04" db="EMBL/GenBank/DDBJ databases">
        <authorList>
            <person name="Zhang T."/>
        </authorList>
    </citation>
    <scope>NUCLEOTIDE SEQUENCE</scope>
    <source>
        <strain evidence="4">HKST-UBA01</strain>
    </source>
</reference>
<keyword evidence="2" id="KW-1133">Transmembrane helix</keyword>
<proteinExistence type="inferred from homology"/>
<comment type="similarity">
    <text evidence="1">Belongs to the CapA family.</text>
</comment>
<evidence type="ECO:0000313" key="4">
    <source>
        <dbReference type="EMBL" id="MCA9390545.1"/>
    </source>
</evidence>
<evidence type="ECO:0000256" key="2">
    <source>
        <dbReference type="SAM" id="Phobius"/>
    </source>
</evidence>
<keyword evidence="2" id="KW-0472">Membrane</keyword>
<dbReference type="Proteomes" id="UP000701698">
    <property type="component" value="Unassembled WGS sequence"/>
</dbReference>
<dbReference type="CDD" id="cd07381">
    <property type="entry name" value="MPP_CapA"/>
    <property type="match status" value="1"/>
</dbReference>
<evidence type="ECO:0000313" key="5">
    <source>
        <dbReference type="Proteomes" id="UP000701698"/>
    </source>
</evidence>
<dbReference type="PANTHER" id="PTHR33393">
    <property type="entry name" value="POLYGLUTAMINE SYNTHESIS ACCESSORY PROTEIN RV0574C-RELATED"/>
    <property type="match status" value="1"/>
</dbReference>
<protein>
    <submittedName>
        <fullName evidence="4">CapA family protein</fullName>
    </submittedName>
</protein>
<reference evidence="4" key="2">
    <citation type="journal article" date="2021" name="Microbiome">
        <title>Successional dynamics and alternative stable states in a saline activated sludge microbial community over 9 years.</title>
        <authorList>
            <person name="Wang Y."/>
            <person name="Ye J."/>
            <person name="Ju F."/>
            <person name="Liu L."/>
            <person name="Boyd J.A."/>
            <person name="Deng Y."/>
            <person name="Parks D.H."/>
            <person name="Jiang X."/>
            <person name="Yin X."/>
            <person name="Woodcroft B.J."/>
            <person name="Tyson G.W."/>
            <person name="Hugenholtz P."/>
            <person name="Polz M.F."/>
            <person name="Zhang T."/>
        </authorList>
    </citation>
    <scope>NUCLEOTIDE SEQUENCE</scope>
    <source>
        <strain evidence="4">HKST-UBA01</strain>
    </source>
</reference>
<sequence length="364" mass="41251">MRKIIFPVFTFIIIVIFWVISQYDGITPQQNPNQNETKLSITEPEIFQQEPISLIFFGDIMLARSIQTHQKSRPQNWPFNGIQDLISESNLAMGNLESPIGDESITCEDCYRFSIQQDEATILKTVDFDLMTIANNHANDFADSPTKTKTTLENLGINAVGYISEGNTSQQPVIKEVDSYTIGFLSYSSLTNTNFDHIAEATEENIQSDILALKNTVDLIIVNIHWGNEYTYQVTAEQKNLAHVAVDAGADVIIGHHAHWMQPVEQYQHSLIFYGLGNTVFNMMYSMPTRQGFAVRAVINRNDQTLGFELIPMLIEDYARPRILEPDESEYIEIEKILTDISPTVSFKELSVSTDLPEKKEPTL</sequence>
<dbReference type="Gene3D" id="3.60.21.10">
    <property type="match status" value="1"/>
</dbReference>
<dbReference type="InterPro" id="IPR029052">
    <property type="entry name" value="Metallo-depent_PP-like"/>
</dbReference>
<dbReference type="Pfam" id="PF09587">
    <property type="entry name" value="PGA_cap"/>
    <property type="match status" value="1"/>
</dbReference>
<dbReference type="EMBL" id="JAGQKX010000126">
    <property type="protein sequence ID" value="MCA9390545.1"/>
    <property type="molecule type" value="Genomic_DNA"/>
</dbReference>
<feature type="transmembrane region" description="Helical" evidence="2">
    <location>
        <begin position="5"/>
        <end position="23"/>
    </location>
</feature>